<keyword evidence="5" id="KW-0732">Signal</keyword>
<comment type="similarity">
    <text evidence="2">Belongs to the bacterial solute-binding protein 8 family.</text>
</comment>
<evidence type="ECO:0000256" key="5">
    <source>
        <dbReference type="ARBA" id="ARBA00022729"/>
    </source>
</evidence>
<dbReference type="SUPFAM" id="SSF53807">
    <property type="entry name" value="Helical backbone' metal receptor"/>
    <property type="match status" value="1"/>
</dbReference>
<evidence type="ECO:0000256" key="1">
    <source>
        <dbReference type="ARBA" id="ARBA00004196"/>
    </source>
</evidence>
<dbReference type="InterPro" id="IPR002491">
    <property type="entry name" value="ABC_transptr_periplasmic_BD"/>
</dbReference>
<dbReference type="InterPro" id="IPR051313">
    <property type="entry name" value="Bact_iron-sidero_bind"/>
</dbReference>
<keyword evidence="3" id="KW-0813">Transport</keyword>
<dbReference type="GO" id="GO:1901678">
    <property type="term" value="P:iron coordination entity transport"/>
    <property type="evidence" value="ECO:0007669"/>
    <property type="project" value="UniProtKB-ARBA"/>
</dbReference>
<evidence type="ECO:0000256" key="2">
    <source>
        <dbReference type="ARBA" id="ARBA00008814"/>
    </source>
</evidence>
<dbReference type="AlphaFoldDB" id="A0A8G2F064"/>
<dbReference type="EMBL" id="FNBW01000015">
    <property type="protein sequence ID" value="SDG35523.1"/>
    <property type="molecule type" value="Genomic_DNA"/>
</dbReference>
<comment type="caution">
    <text evidence="7">The sequence shown here is derived from an EMBL/GenBank/DDBJ whole genome shotgun (WGS) entry which is preliminary data.</text>
</comment>
<evidence type="ECO:0000259" key="6">
    <source>
        <dbReference type="PROSITE" id="PS50983"/>
    </source>
</evidence>
<proteinExistence type="inferred from homology"/>
<evidence type="ECO:0000313" key="8">
    <source>
        <dbReference type="Proteomes" id="UP000198615"/>
    </source>
</evidence>
<feature type="domain" description="Fe/B12 periplasmic-binding" evidence="6">
    <location>
        <begin position="7"/>
        <end position="274"/>
    </location>
</feature>
<comment type="subcellular location">
    <subcellularLocation>
        <location evidence="1">Cell envelope</location>
    </subcellularLocation>
</comment>
<dbReference type="PANTHER" id="PTHR30532">
    <property type="entry name" value="IRON III DICITRATE-BINDING PERIPLASMIC PROTEIN"/>
    <property type="match status" value="1"/>
</dbReference>
<dbReference type="GO" id="GO:0030288">
    <property type="term" value="C:outer membrane-bounded periplasmic space"/>
    <property type="evidence" value="ECO:0007669"/>
    <property type="project" value="TreeGrafter"/>
</dbReference>
<keyword evidence="8" id="KW-1185">Reference proteome</keyword>
<dbReference type="PANTHER" id="PTHR30532:SF24">
    <property type="entry name" value="FERRIC ENTEROBACTIN-BINDING PERIPLASMIC PROTEIN FEPB"/>
    <property type="match status" value="1"/>
</dbReference>
<gene>
    <name evidence="7" type="ORF">SAMN05660686_04130</name>
</gene>
<dbReference type="RefSeq" id="WP_093153394.1">
    <property type="nucleotide sequence ID" value="NZ_FNBW01000015.1"/>
</dbReference>
<dbReference type="Proteomes" id="UP000198615">
    <property type="component" value="Unassembled WGS sequence"/>
</dbReference>
<dbReference type="OrthoDB" id="8370650at2"/>
<accession>A0A8G2F064</accession>
<dbReference type="Pfam" id="PF01497">
    <property type="entry name" value="Peripla_BP_2"/>
    <property type="match status" value="1"/>
</dbReference>
<keyword evidence="4" id="KW-0406">Ion transport</keyword>
<sequence length="292" mass="30883">MPRPAQRVVSLGYTSHDPLLALGVRPVAVRHWFGAFPYGVWPWAQRQLGDATPDVLTGEVSMERVASLNPDLIVAIGAGISKAEYTVLSRIAPVLVHEATDSAYGTPWDRMTLTLGRATGRLAQAQELVAGVRAAFADARRRHPAWAGKTGVAAYHWSGETGAFIGADTRARFLVELGFRPTDAVAALSGVNDFYAPLSPEDLSPLDGDLLLWVSSFQTSPDLVALPMRQTLEACREGREVFAGGVLAAALSFGSVLSLPFALNALEDDIAAAIDGDPATPVASAREAGLAP</sequence>
<keyword evidence="4" id="KW-0410">Iron transport</keyword>
<protein>
    <submittedName>
        <fullName evidence="7">Iron complex transport system substrate-binding protein</fullName>
    </submittedName>
</protein>
<keyword evidence="4" id="KW-0408">Iron</keyword>
<name>A0A8G2F064_9PROT</name>
<dbReference type="PROSITE" id="PS50983">
    <property type="entry name" value="FE_B12_PBP"/>
    <property type="match status" value="1"/>
</dbReference>
<evidence type="ECO:0000256" key="3">
    <source>
        <dbReference type="ARBA" id="ARBA00022448"/>
    </source>
</evidence>
<dbReference type="Gene3D" id="3.40.50.1980">
    <property type="entry name" value="Nitrogenase molybdenum iron protein domain"/>
    <property type="match status" value="2"/>
</dbReference>
<evidence type="ECO:0000313" key="7">
    <source>
        <dbReference type="EMBL" id="SDG35523.1"/>
    </source>
</evidence>
<reference evidence="7 8" key="1">
    <citation type="submission" date="2016-10" db="EMBL/GenBank/DDBJ databases">
        <authorList>
            <person name="Varghese N."/>
            <person name="Submissions S."/>
        </authorList>
    </citation>
    <scope>NUCLEOTIDE SEQUENCE [LARGE SCALE GENOMIC DNA]</scope>
    <source>
        <strain evidence="7 8">DSM 18839</strain>
    </source>
</reference>
<evidence type="ECO:0000256" key="4">
    <source>
        <dbReference type="ARBA" id="ARBA00022496"/>
    </source>
</evidence>
<organism evidence="7 8">
    <name type="scientific">Thalassobaculum litoreum DSM 18839</name>
    <dbReference type="NCBI Taxonomy" id="1123362"/>
    <lineage>
        <taxon>Bacteria</taxon>
        <taxon>Pseudomonadati</taxon>
        <taxon>Pseudomonadota</taxon>
        <taxon>Alphaproteobacteria</taxon>
        <taxon>Rhodospirillales</taxon>
        <taxon>Thalassobaculaceae</taxon>
        <taxon>Thalassobaculum</taxon>
    </lineage>
</organism>